<dbReference type="KEGG" id="nai:NECAME_08263"/>
<dbReference type="AlphaFoldDB" id="W2TLD9"/>
<proteinExistence type="predicted"/>
<feature type="region of interest" description="Disordered" evidence="1">
    <location>
        <begin position="72"/>
        <end position="107"/>
    </location>
</feature>
<evidence type="ECO:0000313" key="2">
    <source>
        <dbReference type="EMBL" id="ETN81961.1"/>
    </source>
</evidence>
<keyword evidence="3" id="KW-1185">Reference proteome</keyword>
<accession>W2TLD9</accession>
<dbReference type="EMBL" id="KI658614">
    <property type="protein sequence ID" value="ETN81961.1"/>
    <property type="molecule type" value="Genomic_DNA"/>
</dbReference>
<organism evidence="2 3">
    <name type="scientific">Necator americanus</name>
    <name type="common">Human hookworm</name>
    <dbReference type="NCBI Taxonomy" id="51031"/>
    <lineage>
        <taxon>Eukaryota</taxon>
        <taxon>Metazoa</taxon>
        <taxon>Ecdysozoa</taxon>
        <taxon>Nematoda</taxon>
        <taxon>Chromadorea</taxon>
        <taxon>Rhabditida</taxon>
        <taxon>Rhabditina</taxon>
        <taxon>Rhabditomorpha</taxon>
        <taxon>Strongyloidea</taxon>
        <taxon>Ancylostomatidae</taxon>
        <taxon>Bunostominae</taxon>
        <taxon>Necator</taxon>
    </lineage>
</organism>
<protein>
    <submittedName>
        <fullName evidence="2">Uncharacterized protein</fullName>
    </submittedName>
</protein>
<gene>
    <name evidence="2" type="ORF">NECAME_08263</name>
</gene>
<reference evidence="3" key="1">
    <citation type="journal article" date="2014" name="Nat. Genet.">
        <title>Genome of the human hookworm Necator americanus.</title>
        <authorList>
            <person name="Tang Y.T."/>
            <person name="Gao X."/>
            <person name="Rosa B.A."/>
            <person name="Abubucker S."/>
            <person name="Hallsworth-Pepin K."/>
            <person name="Martin J."/>
            <person name="Tyagi R."/>
            <person name="Heizer E."/>
            <person name="Zhang X."/>
            <person name="Bhonagiri-Palsikar V."/>
            <person name="Minx P."/>
            <person name="Warren W.C."/>
            <person name="Wang Q."/>
            <person name="Zhan B."/>
            <person name="Hotez P.J."/>
            <person name="Sternberg P.W."/>
            <person name="Dougall A."/>
            <person name="Gaze S.T."/>
            <person name="Mulvenna J."/>
            <person name="Sotillo J."/>
            <person name="Ranganathan S."/>
            <person name="Rabelo E.M."/>
            <person name="Wilson R.K."/>
            <person name="Felgner P.L."/>
            <person name="Bethony J."/>
            <person name="Hawdon J.M."/>
            <person name="Gasser R.B."/>
            <person name="Loukas A."/>
            <person name="Mitreva M."/>
        </authorList>
    </citation>
    <scope>NUCLEOTIDE SEQUENCE [LARGE SCALE GENOMIC DNA]</scope>
</reference>
<dbReference type="Proteomes" id="UP000053676">
    <property type="component" value="Unassembled WGS sequence"/>
</dbReference>
<sequence length="206" mass="22892">MFNGPCDVVSGSNQGGARRRWAATSCCRRRVEPPSFLFDLLLFDDQADFSATFVSQLRTSFKLLIGAKSAQGHGDTSVISEGQAAKRKTELCPPKSSTPDSQKMRKQDGRAHVHIFDDAIRGQLVHNPPTFISDVPRGPGPRFSGPKRGWKMGCMTGTPLFREKIINDKKVVPGGYIYDITRSCSVEDKFVRHYGYSEKKCVVYVT</sequence>
<name>W2TLD9_NECAM</name>
<evidence type="ECO:0000313" key="3">
    <source>
        <dbReference type="Proteomes" id="UP000053676"/>
    </source>
</evidence>
<evidence type="ECO:0000256" key="1">
    <source>
        <dbReference type="SAM" id="MobiDB-lite"/>
    </source>
</evidence>